<name>A0A0N4TL90_BRUPA</name>
<reference evidence="1 2" key="2">
    <citation type="submission" date="2018-11" db="EMBL/GenBank/DDBJ databases">
        <authorList>
            <consortium name="Pathogen Informatics"/>
        </authorList>
    </citation>
    <scope>NUCLEOTIDE SEQUENCE [LARGE SCALE GENOMIC DNA]</scope>
</reference>
<evidence type="ECO:0000313" key="3">
    <source>
        <dbReference type="WBParaSite" id="BPAG_0000914101-mRNA-1"/>
    </source>
</evidence>
<accession>A0A0N4TL90</accession>
<reference evidence="3" key="1">
    <citation type="submission" date="2017-02" db="UniProtKB">
        <authorList>
            <consortium name="WormBaseParasite"/>
        </authorList>
    </citation>
    <scope>IDENTIFICATION</scope>
</reference>
<dbReference type="WBParaSite" id="BPAG_0000914101-mRNA-1">
    <property type="protein sequence ID" value="BPAG_0000914101-mRNA-1"/>
    <property type="gene ID" value="BPAG_0000914101"/>
</dbReference>
<evidence type="ECO:0000313" key="1">
    <source>
        <dbReference type="EMBL" id="VDN90289.1"/>
    </source>
</evidence>
<organism evidence="3">
    <name type="scientific">Brugia pahangi</name>
    <name type="common">Filarial nematode worm</name>
    <dbReference type="NCBI Taxonomy" id="6280"/>
    <lineage>
        <taxon>Eukaryota</taxon>
        <taxon>Metazoa</taxon>
        <taxon>Ecdysozoa</taxon>
        <taxon>Nematoda</taxon>
        <taxon>Chromadorea</taxon>
        <taxon>Rhabditida</taxon>
        <taxon>Spirurina</taxon>
        <taxon>Spiruromorpha</taxon>
        <taxon>Filarioidea</taxon>
        <taxon>Onchocercidae</taxon>
        <taxon>Brugia</taxon>
    </lineage>
</organism>
<gene>
    <name evidence="1" type="ORF">BPAG_LOCUS9103</name>
</gene>
<protein>
    <submittedName>
        <fullName evidence="1 3">Uncharacterized protein</fullName>
    </submittedName>
</protein>
<sequence>MWLNFVFPNDYQHMYLLLLMKSKNVKNWQELKLPQMLIPIQCPAICESCLNLRCNLHFTREITASALISGRLTASDIHTPTYVGFISLQKLEVLIQREINIYPAHECSSALSQSGTIIPPRHRPNQPAYFINRTAL</sequence>
<keyword evidence="2" id="KW-1185">Reference proteome</keyword>
<dbReference type="Proteomes" id="UP000278627">
    <property type="component" value="Unassembled WGS sequence"/>
</dbReference>
<proteinExistence type="predicted"/>
<evidence type="ECO:0000313" key="2">
    <source>
        <dbReference type="Proteomes" id="UP000278627"/>
    </source>
</evidence>
<dbReference type="AlphaFoldDB" id="A0A0N4TL90"/>
<dbReference type="EMBL" id="UZAD01013147">
    <property type="protein sequence ID" value="VDN90289.1"/>
    <property type="molecule type" value="Genomic_DNA"/>
</dbReference>